<organism evidence="1 2">
    <name type="scientific">Quercus suber</name>
    <name type="common">Cork oak</name>
    <dbReference type="NCBI Taxonomy" id="58331"/>
    <lineage>
        <taxon>Eukaryota</taxon>
        <taxon>Viridiplantae</taxon>
        <taxon>Streptophyta</taxon>
        <taxon>Embryophyta</taxon>
        <taxon>Tracheophyta</taxon>
        <taxon>Spermatophyta</taxon>
        <taxon>Magnoliopsida</taxon>
        <taxon>eudicotyledons</taxon>
        <taxon>Gunneridae</taxon>
        <taxon>Pentapetalae</taxon>
        <taxon>rosids</taxon>
        <taxon>fabids</taxon>
        <taxon>Fagales</taxon>
        <taxon>Fagaceae</taxon>
        <taxon>Quercus</taxon>
    </lineage>
</organism>
<proteinExistence type="predicted"/>
<sequence>MEYCKSRQATVTKEIEKIAYTVLLLYGRNSPMTVFTFTLESNFVNYLTLVAIGETTNPYTPEVERLNTFPEALNQGSS</sequence>
<name>A0AAW0JM93_QUESU</name>
<dbReference type="EMBL" id="PKMF04000511">
    <property type="protein sequence ID" value="KAK7828079.1"/>
    <property type="molecule type" value="Genomic_DNA"/>
</dbReference>
<accession>A0AAW0JM93</accession>
<dbReference type="AlphaFoldDB" id="A0AAW0JM93"/>
<gene>
    <name evidence="1" type="ORF">CFP56_030557</name>
</gene>
<comment type="caution">
    <text evidence="1">The sequence shown here is derived from an EMBL/GenBank/DDBJ whole genome shotgun (WGS) entry which is preliminary data.</text>
</comment>
<dbReference type="Proteomes" id="UP000237347">
    <property type="component" value="Unassembled WGS sequence"/>
</dbReference>
<keyword evidence="2" id="KW-1185">Reference proteome</keyword>
<protein>
    <submittedName>
        <fullName evidence="1">Uncharacterized protein</fullName>
    </submittedName>
</protein>
<reference evidence="1 2" key="1">
    <citation type="journal article" date="2018" name="Sci. Data">
        <title>The draft genome sequence of cork oak.</title>
        <authorList>
            <person name="Ramos A.M."/>
            <person name="Usie A."/>
            <person name="Barbosa P."/>
            <person name="Barros P.M."/>
            <person name="Capote T."/>
            <person name="Chaves I."/>
            <person name="Simoes F."/>
            <person name="Abreu I."/>
            <person name="Carrasquinho I."/>
            <person name="Faro C."/>
            <person name="Guimaraes J.B."/>
            <person name="Mendonca D."/>
            <person name="Nobrega F."/>
            <person name="Rodrigues L."/>
            <person name="Saibo N.J.M."/>
            <person name="Varela M.C."/>
            <person name="Egas C."/>
            <person name="Matos J."/>
            <person name="Miguel C.M."/>
            <person name="Oliveira M.M."/>
            <person name="Ricardo C.P."/>
            <person name="Goncalves S."/>
        </authorList>
    </citation>
    <scope>NUCLEOTIDE SEQUENCE [LARGE SCALE GENOMIC DNA]</scope>
    <source>
        <strain evidence="2">cv. HL8</strain>
    </source>
</reference>
<evidence type="ECO:0000313" key="2">
    <source>
        <dbReference type="Proteomes" id="UP000237347"/>
    </source>
</evidence>
<evidence type="ECO:0000313" key="1">
    <source>
        <dbReference type="EMBL" id="KAK7828079.1"/>
    </source>
</evidence>